<keyword evidence="3" id="KW-0547">Nucleotide-binding</keyword>
<proteinExistence type="predicted"/>
<feature type="domain" description="ABC transporter" evidence="7">
    <location>
        <begin position="3"/>
        <end position="234"/>
    </location>
</feature>
<accession>A0ABV3S082</accession>
<dbReference type="InterPro" id="IPR012340">
    <property type="entry name" value="NA-bd_OB-fold"/>
</dbReference>
<comment type="caution">
    <text evidence="8">The sequence shown here is derived from an EMBL/GenBank/DDBJ whole genome shotgun (WGS) entry which is preliminary data.</text>
</comment>
<dbReference type="Pfam" id="PF08402">
    <property type="entry name" value="TOBE_2"/>
    <property type="match status" value="1"/>
</dbReference>
<keyword evidence="4 8" id="KW-0067">ATP-binding</keyword>
<protein>
    <submittedName>
        <fullName evidence="8">ABC transporter ATP-binding protein</fullName>
    </submittedName>
</protein>
<dbReference type="SUPFAM" id="SSF52540">
    <property type="entry name" value="P-loop containing nucleoside triphosphate hydrolases"/>
    <property type="match status" value="1"/>
</dbReference>
<dbReference type="SMART" id="SM00382">
    <property type="entry name" value="AAA"/>
    <property type="match status" value="1"/>
</dbReference>
<dbReference type="RefSeq" id="WP_367973176.1">
    <property type="nucleotide sequence ID" value="NZ_JBFPEQ010000001.1"/>
</dbReference>
<keyword evidence="6" id="KW-0472">Membrane</keyword>
<evidence type="ECO:0000313" key="9">
    <source>
        <dbReference type="Proteomes" id="UP001556617"/>
    </source>
</evidence>
<reference evidence="8 9" key="1">
    <citation type="submission" date="2024-07" db="EMBL/GenBank/DDBJ databases">
        <authorList>
            <person name="Yun M."/>
        </authorList>
    </citation>
    <scope>NUCLEOTIDE SEQUENCE [LARGE SCALE GENOMIC DNA]</scope>
    <source>
        <strain evidence="8 9">MS01</strain>
    </source>
</reference>
<evidence type="ECO:0000256" key="4">
    <source>
        <dbReference type="ARBA" id="ARBA00022840"/>
    </source>
</evidence>
<gene>
    <name evidence="8" type="ORF">AB3K24_00560</name>
</gene>
<evidence type="ECO:0000256" key="5">
    <source>
        <dbReference type="ARBA" id="ARBA00022967"/>
    </source>
</evidence>
<dbReference type="InterPro" id="IPR003593">
    <property type="entry name" value="AAA+_ATPase"/>
</dbReference>
<evidence type="ECO:0000256" key="3">
    <source>
        <dbReference type="ARBA" id="ARBA00022741"/>
    </source>
</evidence>
<dbReference type="InterPro" id="IPR027417">
    <property type="entry name" value="P-loop_NTPase"/>
</dbReference>
<evidence type="ECO:0000259" key="7">
    <source>
        <dbReference type="PROSITE" id="PS50893"/>
    </source>
</evidence>
<evidence type="ECO:0000256" key="6">
    <source>
        <dbReference type="ARBA" id="ARBA00023136"/>
    </source>
</evidence>
<dbReference type="InterPro" id="IPR008995">
    <property type="entry name" value="Mo/tungstate-bd_C_term_dom"/>
</dbReference>
<dbReference type="InterPro" id="IPR003439">
    <property type="entry name" value="ABC_transporter-like_ATP-bd"/>
</dbReference>
<dbReference type="PROSITE" id="PS00211">
    <property type="entry name" value="ABC_TRANSPORTER_1"/>
    <property type="match status" value="1"/>
</dbReference>
<dbReference type="InterPro" id="IPR013611">
    <property type="entry name" value="Transp-assoc_OB_typ2"/>
</dbReference>
<keyword evidence="2" id="KW-1003">Cell membrane</keyword>
<dbReference type="PANTHER" id="PTHR43875">
    <property type="entry name" value="MALTODEXTRIN IMPORT ATP-BINDING PROTEIN MSMX"/>
    <property type="match status" value="1"/>
</dbReference>
<organism evidence="8 9">
    <name type="scientific">Leuconostoc aquikimchii</name>
    <dbReference type="NCBI Taxonomy" id="3236804"/>
    <lineage>
        <taxon>Bacteria</taxon>
        <taxon>Bacillati</taxon>
        <taxon>Bacillota</taxon>
        <taxon>Bacilli</taxon>
        <taxon>Lactobacillales</taxon>
        <taxon>Lactobacillaceae</taxon>
        <taxon>Leuconostoc</taxon>
    </lineage>
</organism>
<sequence>MSIELQHLKKTYENGEEVLTDINTTIADGQFYILVGASGSGKSTILNAIAGFIPIDKGIITINGKDVTRLPPKDRNLSMVFQNYALMPNLTVSENIVFGLTARHTAKALRQKKLQEVLDLVHLEAYKNKKPGNLSGGQRQRVSLARALVSDAKIILMDEPLSNLDAKLRAEMRKEIRLLQQQLGITVIYVTHDQTEAMTMGDQVMLLNKGKIEQIGSPLELYNVPANTFVADFFGSPAINLIDVNIENDILKMKNGVAMPFNWEHINGTFKLGVRPENIVMTRSGKMAGTIAHIEPLGDGTNLEINLGLDTPFRVKVNEQIHLGVGDAINFDILLDKVLLFTQDGRLIKVGQSELAAAVGG</sequence>
<dbReference type="PROSITE" id="PS50893">
    <property type="entry name" value="ABC_TRANSPORTER_2"/>
    <property type="match status" value="1"/>
</dbReference>
<dbReference type="EMBL" id="JBFPER010000001">
    <property type="protein sequence ID" value="MEX0379854.1"/>
    <property type="molecule type" value="Genomic_DNA"/>
</dbReference>
<dbReference type="InterPro" id="IPR047641">
    <property type="entry name" value="ABC_transpr_MalK/UgpC-like"/>
</dbReference>
<keyword evidence="9" id="KW-1185">Reference proteome</keyword>
<dbReference type="Proteomes" id="UP001556617">
    <property type="component" value="Unassembled WGS sequence"/>
</dbReference>
<dbReference type="InterPro" id="IPR017871">
    <property type="entry name" value="ABC_transporter-like_CS"/>
</dbReference>
<dbReference type="Gene3D" id="2.40.50.140">
    <property type="entry name" value="Nucleic acid-binding proteins"/>
    <property type="match status" value="1"/>
</dbReference>
<evidence type="ECO:0000256" key="1">
    <source>
        <dbReference type="ARBA" id="ARBA00022448"/>
    </source>
</evidence>
<name>A0ABV3S082_9LACO</name>
<evidence type="ECO:0000313" key="8">
    <source>
        <dbReference type="EMBL" id="MEX0379854.1"/>
    </source>
</evidence>
<keyword evidence="1" id="KW-0813">Transport</keyword>
<dbReference type="Gene3D" id="3.40.50.300">
    <property type="entry name" value="P-loop containing nucleotide triphosphate hydrolases"/>
    <property type="match status" value="1"/>
</dbReference>
<evidence type="ECO:0000256" key="2">
    <source>
        <dbReference type="ARBA" id="ARBA00022475"/>
    </source>
</evidence>
<keyword evidence="5" id="KW-1278">Translocase</keyword>
<dbReference type="PANTHER" id="PTHR43875:SF15">
    <property type="entry name" value="TREHALOSE IMPORT ATP-BINDING PROTEIN SUGC"/>
    <property type="match status" value="1"/>
</dbReference>
<dbReference type="Gene3D" id="2.40.50.100">
    <property type="match status" value="1"/>
</dbReference>
<dbReference type="GO" id="GO:0005524">
    <property type="term" value="F:ATP binding"/>
    <property type="evidence" value="ECO:0007669"/>
    <property type="project" value="UniProtKB-KW"/>
</dbReference>
<dbReference type="Pfam" id="PF00005">
    <property type="entry name" value="ABC_tran"/>
    <property type="match status" value="1"/>
</dbReference>
<dbReference type="SUPFAM" id="SSF50331">
    <property type="entry name" value="MOP-like"/>
    <property type="match status" value="1"/>
</dbReference>